<evidence type="ECO:0000256" key="6">
    <source>
        <dbReference type="ARBA" id="ARBA00023180"/>
    </source>
</evidence>
<dbReference type="CTD" id="2993"/>
<dbReference type="RefSeq" id="XP_024591908.1">
    <property type="nucleotide sequence ID" value="XM_024736140.1"/>
</dbReference>
<feature type="signal peptide" evidence="10">
    <location>
        <begin position="1"/>
        <end position="21"/>
    </location>
</feature>
<evidence type="ECO:0000256" key="10">
    <source>
        <dbReference type="SAM" id="SignalP"/>
    </source>
</evidence>
<reference evidence="12" key="1">
    <citation type="submission" date="2025-08" db="UniProtKB">
        <authorList>
            <consortium name="RefSeq"/>
        </authorList>
    </citation>
    <scope>IDENTIFICATION</scope>
    <source>
        <tissue evidence="12">Meat</tissue>
    </source>
</reference>
<feature type="region of interest" description="Disordered" evidence="8">
    <location>
        <begin position="33"/>
        <end position="66"/>
    </location>
</feature>
<protein>
    <recommendedName>
        <fullName evidence="7">Glycophorin-A</fullName>
    </recommendedName>
</protein>
<feature type="chain" id="PRO_5016391038" description="Glycophorin-A" evidence="10">
    <location>
        <begin position="22"/>
        <end position="139"/>
    </location>
</feature>
<keyword evidence="5 9" id="KW-0472">Membrane</keyword>
<dbReference type="InParanoid" id="A0A341AQN8"/>
<dbReference type="Gene3D" id="1.20.5.70">
    <property type="match status" value="1"/>
</dbReference>
<evidence type="ECO:0000256" key="3">
    <source>
        <dbReference type="ARBA" id="ARBA00022981"/>
    </source>
</evidence>
<dbReference type="PANTHER" id="PTHR13813:SF3">
    <property type="entry name" value="GLYCOPHORIN-A"/>
    <property type="match status" value="1"/>
</dbReference>
<feature type="compositionally biased region" description="Polar residues" evidence="8">
    <location>
        <begin position="33"/>
        <end position="54"/>
    </location>
</feature>
<keyword evidence="10" id="KW-0732">Signal</keyword>
<dbReference type="FunCoup" id="A0A341AQN8">
    <property type="interactions" value="54"/>
</dbReference>
<dbReference type="Proteomes" id="UP000252040">
    <property type="component" value="Unplaced"/>
</dbReference>
<dbReference type="STRING" id="1706337.A0A341AQN8"/>
<accession>A0A341AQN8</accession>
<keyword evidence="4 9" id="KW-1133">Transmembrane helix</keyword>
<evidence type="ECO:0000313" key="11">
    <source>
        <dbReference type="Proteomes" id="UP000252040"/>
    </source>
</evidence>
<comment type="subcellular location">
    <subcellularLocation>
        <location evidence="1">Membrane</location>
        <topology evidence="1">Single-pass membrane protein</topology>
    </subcellularLocation>
</comment>
<dbReference type="GeneID" id="112393769"/>
<evidence type="ECO:0000256" key="9">
    <source>
        <dbReference type="SAM" id="Phobius"/>
    </source>
</evidence>
<keyword evidence="2 9" id="KW-0812">Transmembrane</keyword>
<proteinExistence type="predicted"/>
<feature type="transmembrane region" description="Helical" evidence="9">
    <location>
        <begin position="81"/>
        <end position="105"/>
    </location>
</feature>
<dbReference type="Pfam" id="PF01102">
    <property type="entry name" value="Glycophorin_A"/>
    <property type="match status" value="1"/>
</dbReference>
<organism evidence="11 12">
    <name type="scientific">Neophocaena asiaeorientalis asiaeorientalis</name>
    <name type="common">Yangtze finless porpoise</name>
    <name type="synonym">Neophocaena phocaenoides subsp. asiaeorientalis</name>
    <dbReference type="NCBI Taxonomy" id="1706337"/>
    <lineage>
        <taxon>Eukaryota</taxon>
        <taxon>Metazoa</taxon>
        <taxon>Chordata</taxon>
        <taxon>Craniata</taxon>
        <taxon>Vertebrata</taxon>
        <taxon>Euteleostomi</taxon>
        <taxon>Mammalia</taxon>
        <taxon>Eutheria</taxon>
        <taxon>Laurasiatheria</taxon>
        <taxon>Artiodactyla</taxon>
        <taxon>Whippomorpha</taxon>
        <taxon>Cetacea</taxon>
        <taxon>Odontoceti</taxon>
        <taxon>Phocoenidae</taxon>
        <taxon>Neophocaena</taxon>
    </lineage>
</organism>
<evidence type="ECO:0000256" key="4">
    <source>
        <dbReference type="ARBA" id="ARBA00022989"/>
    </source>
</evidence>
<evidence type="ECO:0000256" key="5">
    <source>
        <dbReference type="ARBA" id="ARBA00023136"/>
    </source>
</evidence>
<dbReference type="InterPro" id="IPR049535">
    <property type="entry name" value="GYPA_B"/>
</dbReference>
<evidence type="ECO:0000256" key="2">
    <source>
        <dbReference type="ARBA" id="ARBA00022692"/>
    </source>
</evidence>
<name>A0A341AQN8_NEOAA</name>
<keyword evidence="3" id="KW-0730">Sialic acid</keyword>
<evidence type="ECO:0000256" key="7">
    <source>
        <dbReference type="ARBA" id="ARBA00039521"/>
    </source>
</evidence>
<dbReference type="PANTHER" id="PTHR13813">
    <property type="entry name" value="GLYCOPHORIN"/>
    <property type="match status" value="1"/>
</dbReference>
<keyword evidence="11" id="KW-1185">Reference proteome</keyword>
<dbReference type="InterPro" id="IPR001195">
    <property type="entry name" value="Glycophorin"/>
</dbReference>
<evidence type="ECO:0000313" key="12">
    <source>
        <dbReference type="RefSeq" id="XP_024591908.1"/>
    </source>
</evidence>
<gene>
    <name evidence="12" type="primary">GYPA</name>
</gene>
<sequence>MHGKMIFVLLLSGYIFTKAVATTTPEIGVTTSASLSANGSIPTTPSGPKTNSPSMPVPTTEKEEAARQRYPHNFSQPVITVIIYSVMAVIIGIILISAQLIGLLIKRNPTPGTSDPLTSVKIGETERIQIRDTEVKKIK</sequence>
<dbReference type="AlphaFoldDB" id="A0A341AQN8"/>
<evidence type="ECO:0000256" key="8">
    <source>
        <dbReference type="SAM" id="MobiDB-lite"/>
    </source>
</evidence>
<evidence type="ECO:0000256" key="1">
    <source>
        <dbReference type="ARBA" id="ARBA00004167"/>
    </source>
</evidence>
<keyword evidence="6" id="KW-0325">Glycoprotein</keyword>
<dbReference type="KEGG" id="nasi:112393769"/>
<dbReference type="GO" id="GO:0005886">
    <property type="term" value="C:plasma membrane"/>
    <property type="evidence" value="ECO:0007669"/>
    <property type="project" value="TreeGrafter"/>
</dbReference>